<dbReference type="EMBL" id="LUHQ01000002">
    <property type="protein sequence ID" value="OAP11213.1"/>
    <property type="molecule type" value="Genomic_DNA"/>
</dbReference>
<evidence type="ECO:0000259" key="2">
    <source>
        <dbReference type="Pfam" id="PF02721"/>
    </source>
</evidence>
<accession>A0A178W1K8</accession>
<evidence type="ECO:0000313" key="4">
    <source>
        <dbReference type="Proteomes" id="UP000078284"/>
    </source>
</evidence>
<name>A0A178W1K8_ARATH</name>
<feature type="transmembrane region" description="Helical" evidence="1">
    <location>
        <begin position="176"/>
        <end position="196"/>
    </location>
</feature>
<keyword evidence="1" id="KW-1133">Transmembrane helix</keyword>
<dbReference type="Pfam" id="PF02721">
    <property type="entry name" value="DUF223"/>
    <property type="match status" value="1"/>
</dbReference>
<feature type="domain" description="Replication protein A 70 kDa DNA-binding subunit B/D first OB fold" evidence="2">
    <location>
        <begin position="11"/>
        <end position="114"/>
    </location>
</feature>
<dbReference type="PANTHER" id="PTHR47165">
    <property type="entry name" value="OS03G0429900 PROTEIN"/>
    <property type="match status" value="1"/>
</dbReference>
<dbReference type="Proteomes" id="UP000078284">
    <property type="component" value="Chromosome 2"/>
</dbReference>
<dbReference type="CDD" id="cd04480">
    <property type="entry name" value="RPA1_DBD_A_like"/>
    <property type="match status" value="1"/>
</dbReference>
<keyword evidence="1" id="KW-0812">Transmembrane</keyword>
<evidence type="ECO:0000313" key="3">
    <source>
        <dbReference type="EMBL" id="OAP11213.1"/>
    </source>
</evidence>
<dbReference type="PANTHER" id="PTHR47165:SF4">
    <property type="entry name" value="OS03G0429900 PROTEIN"/>
    <property type="match status" value="1"/>
</dbReference>
<keyword evidence="1" id="KW-0472">Membrane</keyword>
<protein>
    <recommendedName>
        <fullName evidence="2">Replication protein A 70 kDa DNA-binding subunit B/D first OB fold domain-containing protein</fullName>
    </recommendedName>
</protein>
<dbReference type="InterPro" id="IPR003871">
    <property type="entry name" value="RFA1B/D_OB_1st"/>
</dbReference>
<comment type="caution">
    <text evidence="3">The sequence shown here is derived from an EMBL/GenBank/DDBJ whole genome shotgun (WGS) entry which is preliminary data.</text>
</comment>
<feature type="transmembrane region" description="Helical" evidence="1">
    <location>
        <begin position="152"/>
        <end position="170"/>
    </location>
</feature>
<evidence type="ECO:0000256" key="1">
    <source>
        <dbReference type="SAM" id="Phobius"/>
    </source>
</evidence>
<dbReference type="SUPFAM" id="SSF50249">
    <property type="entry name" value="Nucleic acid-binding proteins"/>
    <property type="match status" value="1"/>
</dbReference>
<gene>
    <name evidence="3" type="ordered locus">AXX17_At2g04180</name>
</gene>
<sequence>MVKSKPLAPYSTLDSISNFHQGNNKIVVRIIHIWEVRDFRRNNTLLTLECLLLDENDCAIEASIHPTRLPKFKDQLVLGNLYNINDFDVVISSKRYRRTNHEWKIVFTDKTFLESVKERHYCISYEFFRLSSFTKLLDLADKGDELPGVLQLFFRFFVFIILVTLFISHLSANMVFLFLFLFFKFEVLFSFILQAIKQYGFFIPYSIRRCHGTNF</sequence>
<dbReference type="InterPro" id="IPR012340">
    <property type="entry name" value="NA-bd_OB-fold"/>
</dbReference>
<proteinExistence type="predicted"/>
<organism evidence="3 4">
    <name type="scientific">Arabidopsis thaliana</name>
    <name type="common">Mouse-ear cress</name>
    <dbReference type="NCBI Taxonomy" id="3702"/>
    <lineage>
        <taxon>Eukaryota</taxon>
        <taxon>Viridiplantae</taxon>
        <taxon>Streptophyta</taxon>
        <taxon>Embryophyta</taxon>
        <taxon>Tracheophyta</taxon>
        <taxon>Spermatophyta</taxon>
        <taxon>Magnoliopsida</taxon>
        <taxon>eudicotyledons</taxon>
        <taxon>Gunneridae</taxon>
        <taxon>Pentapetalae</taxon>
        <taxon>rosids</taxon>
        <taxon>malvids</taxon>
        <taxon>Brassicales</taxon>
        <taxon>Brassicaceae</taxon>
        <taxon>Camelineae</taxon>
        <taxon>Arabidopsis</taxon>
    </lineage>
</organism>
<dbReference type="Gene3D" id="2.40.50.140">
    <property type="entry name" value="Nucleic acid-binding proteins"/>
    <property type="match status" value="1"/>
</dbReference>
<dbReference type="AlphaFoldDB" id="A0A178W1K8"/>
<reference evidence="4" key="1">
    <citation type="journal article" date="2016" name="Proc. Natl. Acad. Sci. U.S.A.">
        <title>Chromosome-level assembly of Arabidopsis thaliana Ler reveals the extent of translocation and inversion polymorphisms.</title>
        <authorList>
            <person name="Zapata L."/>
            <person name="Ding J."/>
            <person name="Willing E.M."/>
            <person name="Hartwig B."/>
            <person name="Bezdan D."/>
            <person name="Jiao W.B."/>
            <person name="Patel V."/>
            <person name="Velikkakam James G."/>
            <person name="Koornneef M."/>
            <person name="Ossowski S."/>
            <person name="Schneeberger K."/>
        </authorList>
    </citation>
    <scope>NUCLEOTIDE SEQUENCE [LARGE SCALE GENOMIC DNA]</scope>
    <source>
        <strain evidence="4">cv. Landsberg erecta</strain>
    </source>
</reference>